<gene>
    <name evidence="2" type="ORF">ACFL6M_07010</name>
</gene>
<reference evidence="2 3" key="1">
    <citation type="submission" date="2024-09" db="EMBL/GenBank/DDBJ databases">
        <authorList>
            <person name="D'Angelo T."/>
        </authorList>
    </citation>
    <scope>NUCLEOTIDE SEQUENCE [LARGE SCALE GENOMIC DNA]</scope>
    <source>
        <strain evidence="2">SAG AM-320-E07</strain>
    </source>
</reference>
<feature type="non-terminal residue" evidence="2">
    <location>
        <position position="107"/>
    </location>
</feature>
<evidence type="ECO:0000313" key="2">
    <source>
        <dbReference type="EMBL" id="MFC1573331.1"/>
    </source>
</evidence>
<dbReference type="EMBL" id="JBHPKH010000126">
    <property type="protein sequence ID" value="MFC1573331.1"/>
    <property type="molecule type" value="Genomic_DNA"/>
</dbReference>
<feature type="transmembrane region" description="Helical" evidence="1">
    <location>
        <begin position="12"/>
        <end position="32"/>
    </location>
</feature>
<evidence type="ECO:0000256" key="1">
    <source>
        <dbReference type="SAM" id="Phobius"/>
    </source>
</evidence>
<protein>
    <submittedName>
        <fullName evidence="2">Uncharacterized protein</fullName>
    </submittedName>
</protein>
<dbReference type="Proteomes" id="UP001593833">
    <property type="component" value="Unassembled WGS sequence"/>
</dbReference>
<proteinExistence type="predicted"/>
<keyword evidence="3" id="KW-1185">Reference proteome</keyword>
<comment type="caution">
    <text evidence="2">The sequence shown here is derived from an EMBL/GenBank/DDBJ whole genome shotgun (WGS) entry which is preliminary data.</text>
</comment>
<keyword evidence="1" id="KW-0812">Transmembrane</keyword>
<keyword evidence="1" id="KW-1133">Transmembrane helix</keyword>
<evidence type="ECO:0000313" key="3">
    <source>
        <dbReference type="Proteomes" id="UP001593833"/>
    </source>
</evidence>
<sequence length="107" mass="12064">MKRIAFNPSLTMPIIDIIVAIILMAGTGYFWFHTKGEARLAEAHNDLAEAEAQNAAKLQGTLDKQVEAEDELATAQQTREDKAQYVQFLLDRIEIENETIREAKESD</sequence>
<organism evidence="2 3">
    <name type="scientific">Eiseniibacteriota bacterium</name>
    <dbReference type="NCBI Taxonomy" id="2212470"/>
    <lineage>
        <taxon>Bacteria</taxon>
        <taxon>Candidatus Eiseniibacteriota</taxon>
    </lineage>
</organism>
<keyword evidence="1" id="KW-0472">Membrane</keyword>
<accession>A0ABV6YME6</accession>
<name>A0ABV6YME6_UNCEI</name>